<organism evidence="5 6">
    <name type="scientific">Dictyobacter halimunensis</name>
    <dbReference type="NCBI Taxonomy" id="3026934"/>
    <lineage>
        <taxon>Bacteria</taxon>
        <taxon>Bacillati</taxon>
        <taxon>Chloroflexota</taxon>
        <taxon>Ktedonobacteria</taxon>
        <taxon>Ktedonobacterales</taxon>
        <taxon>Dictyobacteraceae</taxon>
        <taxon>Dictyobacter</taxon>
    </lineage>
</organism>
<feature type="compositionally biased region" description="Polar residues" evidence="1">
    <location>
        <begin position="1"/>
        <end position="12"/>
    </location>
</feature>
<dbReference type="RefSeq" id="WP_338254219.1">
    <property type="nucleotide sequence ID" value="NZ_BSRI01000002.1"/>
</dbReference>
<feature type="transmembrane region" description="Helical" evidence="2">
    <location>
        <begin position="66"/>
        <end position="85"/>
    </location>
</feature>
<keyword evidence="2" id="KW-0812">Transmembrane</keyword>
<evidence type="ECO:0000256" key="1">
    <source>
        <dbReference type="SAM" id="MobiDB-lite"/>
    </source>
</evidence>
<name>A0ABQ6FV31_9CHLR</name>
<dbReference type="InterPro" id="IPR047952">
    <property type="entry name" value="Transpos_IS4"/>
</dbReference>
<feature type="domain" description="Transposase IS4 N-terminal" evidence="4">
    <location>
        <begin position="37"/>
        <end position="132"/>
    </location>
</feature>
<evidence type="ECO:0000259" key="3">
    <source>
        <dbReference type="Pfam" id="PF01609"/>
    </source>
</evidence>
<evidence type="ECO:0000313" key="5">
    <source>
        <dbReference type="EMBL" id="GLV58109.1"/>
    </source>
</evidence>
<dbReference type="NCBIfam" id="NF033592">
    <property type="entry name" value="transpos_IS4_1"/>
    <property type="match status" value="1"/>
</dbReference>
<evidence type="ECO:0000256" key="2">
    <source>
        <dbReference type="SAM" id="Phobius"/>
    </source>
</evidence>
<dbReference type="PANTHER" id="PTHR37529">
    <property type="entry name" value="TRANSPOSASE INSG FOR INSERTION SEQUENCE ELEMENT IS4-RELATED"/>
    <property type="match status" value="1"/>
</dbReference>
<feature type="domain" description="Transposase IS4-like" evidence="3">
    <location>
        <begin position="149"/>
        <end position="375"/>
    </location>
</feature>
<dbReference type="InterPro" id="IPR024473">
    <property type="entry name" value="Transposases_IS4_N"/>
</dbReference>
<feature type="region of interest" description="Disordered" evidence="1">
    <location>
        <begin position="174"/>
        <end position="195"/>
    </location>
</feature>
<keyword evidence="6" id="KW-1185">Reference proteome</keyword>
<dbReference type="Pfam" id="PF01609">
    <property type="entry name" value="DDE_Tnp_1"/>
    <property type="match status" value="1"/>
</dbReference>
<sequence length="531" mass="59853">MVSSILHSSSVDKNTDRGAWSPHDQRAITETLSSQLSFSVLESIYPRTLVARILTQTRRWEQRERTLSQVVMVYVLITWMLLPLLTPRRALGRLVAAARLLGIYTGPTLPTAAALVYRRKQLGVMPLRRLFEQICLPLATPQTPGAFRFGRRLVSIDGTSFDVADTPANARAFGYQGERKRGKQTTPSSERLPQSPFPKLRALLLVEDGTHAMIGARFAPVRVSEQALLPGVLSRLTPGMLLTLDAGLRSARTIEQILAHGADVIGRVAAGDFARPWKILPDGSSLVRLQANAYGLQHDLLIRVIEYRLQDAIAVPIAQQRRSRSTSGTRAPKRTELYRICTTLLDPREAPAREVAGCYHERWEEEVVIDEGKTHQLVFPMLGSKSPLLVIQQAYAMLLGHYLVRVWMHRSGQQEAGLDTDRLSFTETIEVLNVALTLGTLLDRPQATGWQERLRQMVRQKDLRLPERRVRSYPRVVKQSHNRFERKRESDVGFRAPQAQAQWEQYLMIMAKVTDLVDSCTAIETDPILLI</sequence>
<proteinExistence type="predicted"/>
<dbReference type="InterPro" id="IPR012337">
    <property type="entry name" value="RNaseH-like_sf"/>
</dbReference>
<gene>
    <name evidence="5" type="ORF">KDH_49430</name>
</gene>
<keyword evidence="2" id="KW-0472">Membrane</keyword>
<dbReference type="EMBL" id="BSRI01000002">
    <property type="protein sequence ID" value="GLV58109.1"/>
    <property type="molecule type" value="Genomic_DNA"/>
</dbReference>
<evidence type="ECO:0000259" key="4">
    <source>
        <dbReference type="Pfam" id="PF13006"/>
    </source>
</evidence>
<dbReference type="Pfam" id="PF13006">
    <property type="entry name" value="Nterm_IS4"/>
    <property type="match status" value="1"/>
</dbReference>
<protein>
    <submittedName>
        <fullName evidence="5">Transposase</fullName>
    </submittedName>
</protein>
<accession>A0ABQ6FV31</accession>
<dbReference type="InterPro" id="IPR002559">
    <property type="entry name" value="Transposase_11"/>
</dbReference>
<comment type="caution">
    <text evidence="5">The sequence shown here is derived from an EMBL/GenBank/DDBJ whole genome shotgun (WGS) entry which is preliminary data.</text>
</comment>
<dbReference type="Proteomes" id="UP001344906">
    <property type="component" value="Unassembled WGS sequence"/>
</dbReference>
<reference evidence="5 6" key="1">
    <citation type="submission" date="2023-02" db="EMBL/GenBank/DDBJ databases">
        <title>Dictyobacter halimunensis sp. nov., a new member of the class Ktedonobacteria from forest soil in a geothermal area.</title>
        <authorList>
            <person name="Rachmania M.K."/>
            <person name="Ningsih F."/>
            <person name="Sakai Y."/>
            <person name="Yabe S."/>
            <person name="Yokota A."/>
            <person name="Sjamsuridzal W."/>
        </authorList>
    </citation>
    <scope>NUCLEOTIDE SEQUENCE [LARGE SCALE GENOMIC DNA]</scope>
    <source>
        <strain evidence="5 6">S3.2.2.5</strain>
    </source>
</reference>
<dbReference type="PANTHER" id="PTHR37529:SF1">
    <property type="entry name" value="TRANSPOSASE INSG FOR INSERTION SEQUENCE ELEMENT IS4-RELATED"/>
    <property type="match status" value="1"/>
</dbReference>
<feature type="region of interest" description="Disordered" evidence="1">
    <location>
        <begin position="1"/>
        <end position="22"/>
    </location>
</feature>
<evidence type="ECO:0000313" key="6">
    <source>
        <dbReference type="Proteomes" id="UP001344906"/>
    </source>
</evidence>
<dbReference type="SUPFAM" id="SSF53098">
    <property type="entry name" value="Ribonuclease H-like"/>
    <property type="match status" value="1"/>
</dbReference>
<keyword evidence="2" id="KW-1133">Transmembrane helix</keyword>